<dbReference type="InterPro" id="IPR036217">
    <property type="entry name" value="MethylDNA_cys_MeTrfase_DNAb"/>
</dbReference>
<comment type="caution">
    <text evidence="9">The sequence shown here is derived from an EMBL/GenBank/DDBJ whole genome shotgun (WGS) entry which is preliminary data.</text>
</comment>
<dbReference type="InterPro" id="IPR014048">
    <property type="entry name" value="MethylDNA_cys_MeTrfase_DNA-bd"/>
</dbReference>
<dbReference type="CDD" id="cd06445">
    <property type="entry name" value="ATase"/>
    <property type="match status" value="1"/>
</dbReference>
<keyword evidence="4" id="KW-0227">DNA damage</keyword>
<dbReference type="PANTHER" id="PTHR10815">
    <property type="entry name" value="METHYLATED-DNA--PROTEIN-CYSTEINE METHYLTRANSFERASE"/>
    <property type="match status" value="1"/>
</dbReference>
<comment type="catalytic activity">
    <reaction evidence="6">
        <text>a 6-O-methyl-2'-deoxyguanosine in DNA + L-cysteinyl-[protein] = S-methyl-L-cysteinyl-[protein] + a 2'-deoxyguanosine in DNA</text>
        <dbReference type="Rhea" id="RHEA:24000"/>
        <dbReference type="Rhea" id="RHEA-COMP:10131"/>
        <dbReference type="Rhea" id="RHEA-COMP:10132"/>
        <dbReference type="Rhea" id="RHEA-COMP:11367"/>
        <dbReference type="Rhea" id="RHEA-COMP:11368"/>
        <dbReference type="ChEBI" id="CHEBI:29950"/>
        <dbReference type="ChEBI" id="CHEBI:82612"/>
        <dbReference type="ChEBI" id="CHEBI:85445"/>
        <dbReference type="ChEBI" id="CHEBI:85448"/>
        <dbReference type="EC" id="2.1.1.63"/>
    </reaction>
</comment>
<evidence type="ECO:0000256" key="7">
    <source>
        <dbReference type="SAM" id="MobiDB-lite"/>
    </source>
</evidence>
<dbReference type="PANTHER" id="PTHR10815:SF13">
    <property type="entry name" value="METHYLATED-DNA--PROTEIN-CYSTEINE METHYLTRANSFERASE"/>
    <property type="match status" value="1"/>
</dbReference>
<dbReference type="GO" id="GO:0006281">
    <property type="term" value="P:DNA repair"/>
    <property type="evidence" value="ECO:0007669"/>
    <property type="project" value="UniProtKB-KW"/>
</dbReference>
<dbReference type="STRING" id="1801990.A2V69_02205"/>
<dbReference type="NCBIfam" id="TIGR00589">
    <property type="entry name" value="ogt"/>
    <property type="match status" value="1"/>
</dbReference>
<organism evidence="9 10">
    <name type="scientific">Candidatus Portnoybacteria bacterium RBG_13_40_8</name>
    <dbReference type="NCBI Taxonomy" id="1801990"/>
    <lineage>
        <taxon>Bacteria</taxon>
        <taxon>Candidatus Portnoyibacteriota</taxon>
    </lineage>
</organism>
<feature type="region of interest" description="Disordered" evidence="7">
    <location>
        <begin position="99"/>
        <end position="128"/>
    </location>
</feature>
<dbReference type="Pfam" id="PF01035">
    <property type="entry name" value="DNA_binding_1"/>
    <property type="match status" value="1"/>
</dbReference>
<evidence type="ECO:0000313" key="10">
    <source>
        <dbReference type="Proteomes" id="UP000177810"/>
    </source>
</evidence>
<keyword evidence="2" id="KW-0489">Methyltransferase</keyword>
<evidence type="ECO:0000259" key="8">
    <source>
        <dbReference type="Pfam" id="PF01035"/>
    </source>
</evidence>
<evidence type="ECO:0000256" key="4">
    <source>
        <dbReference type="ARBA" id="ARBA00022763"/>
    </source>
</evidence>
<sequence length="128" mass="14544">MSHCRGKSFTQKVLAVVAKIPKGETKSYKEVAIAAGNPRAYRAVGNIMNRHKIKGLPCHRVIRSDGSFGGYRWGAKKKAEILKREIKVATIIKSKNNKMGIGWANKKRRDRKAKKRSKNTIRDKSKRR</sequence>
<feature type="compositionally biased region" description="Basic residues" evidence="7">
    <location>
        <begin position="105"/>
        <end position="128"/>
    </location>
</feature>
<proteinExistence type="predicted"/>
<evidence type="ECO:0000256" key="1">
    <source>
        <dbReference type="ARBA" id="ARBA00001286"/>
    </source>
</evidence>
<name>A0A1G2F3H7_9BACT</name>
<comment type="catalytic activity">
    <reaction evidence="1">
        <text>a 4-O-methyl-thymidine in DNA + L-cysteinyl-[protein] = a thymidine in DNA + S-methyl-L-cysteinyl-[protein]</text>
        <dbReference type="Rhea" id="RHEA:53428"/>
        <dbReference type="Rhea" id="RHEA-COMP:10131"/>
        <dbReference type="Rhea" id="RHEA-COMP:10132"/>
        <dbReference type="Rhea" id="RHEA-COMP:13555"/>
        <dbReference type="Rhea" id="RHEA-COMP:13556"/>
        <dbReference type="ChEBI" id="CHEBI:29950"/>
        <dbReference type="ChEBI" id="CHEBI:82612"/>
        <dbReference type="ChEBI" id="CHEBI:137386"/>
        <dbReference type="ChEBI" id="CHEBI:137387"/>
        <dbReference type="EC" id="2.1.1.63"/>
    </reaction>
</comment>
<evidence type="ECO:0000256" key="3">
    <source>
        <dbReference type="ARBA" id="ARBA00022679"/>
    </source>
</evidence>
<feature type="domain" description="Methylated-DNA-[protein]-cysteine S-methyltransferase DNA binding" evidence="8">
    <location>
        <begin position="9"/>
        <end position="85"/>
    </location>
</feature>
<dbReference type="AlphaFoldDB" id="A0A1G2F3H7"/>
<dbReference type="PROSITE" id="PS00374">
    <property type="entry name" value="MGMT"/>
    <property type="match status" value="1"/>
</dbReference>
<gene>
    <name evidence="9" type="ORF">A2V69_02205</name>
</gene>
<keyword evidence="5" id="KW-0234">DNA repair</keyword>
<dbReference type="InterPro" id="IPR036388">
    <property type="entry name" value="WH-like_DNA-bd_sf"/>
</dbReference>
<dbReference type="InterPro" id="IPR001497">
    <property type="entry name" value="MethylDNA_cys_MeTrfase_AS"/>
</dbReference>
<dbReference type="SUPFAM" id="SSF46767">
    <property type="entry name" value="Methylated DNA-protein cysteine methyltransferase, C-terminal domain"/>
    <property type="match status" value="1"/>
</dbReference>
<evidence type="ECO:0000256" key="2">
    <source>
        <dbReference type="ARBA" id="ARBA00022603"/>
    </source>
</evidence>
<reference evidence="9 10" key="1">
    <citation type="journal article" date="2016" name="Nat. Commun.">
        <title>Thousands of microbial genomes shed light on interconnected biogeochemical processes in an aquifer system.</title>
        <authorList>
            <person name="Anantharaman K."/>
            <person name="Brown C.T."/>
            <person name="Hug L.A."/>
            <person name="Sharon I."/>
            <person name="Castelle C.J."/>
            <person name="Probst A.J."/>
            <person name="Thomas B.C."/>
            <person name="Singh A."/>
            <person name="Wilkins M.J."/>
            <person name="Karaoz U."/>
            <person name="Brodie E.L."/>
            <person name="Williams K.H."/>
            <person name="Hubbard S.S."/>
            <person name="Banfield J.F."/>
        </authorList>
    </citation>
    <scope>NUCLEOTIDE SEQUENCE [LARGE SCALE GENOMIC DNA]</scope>
</reference>
<accession>A0A1G2F3H7</accession>
<evidence type="ECO:0000256" key="6">
    <source>
        <dbReference type="ARBA" id="ARBA00049348"/>
    </source>
</evidence>
<dbReference type="Proteomes" id="UP000177810">
    <property type="component" value="Unassembled WGS sequence"/>
</dbReference>
<dbReference type="GO" id="GO:0032259">
    <property type="term" value="P:methylation"/>
    <property type="evidence" value="ECO:0007669"/>
    <property type="project" value="UniProtKB-KW"/>
</dbReference>
<dbReference type="GO" id="GO:0003908">
    <property type="term" value="F:methylated-DNA-[protein]-cysteine S-methyltransferase activity"/>
    <property type="evidence" value="ECO:0007669"/>
    <property type="project" value="UniProtKB-EC"/>
</dbReference>
<protein>
    <recommendedName>
        <fullName evidence="8">Methylated-DNA-[protein]-cysteine S-methyltransferase DNA binding domain-containing protein</fullName>
    </recommendedName>
</protein>
<keyword evidence="3" id="KW-0808">Transferase</keyword>
<evidence type="ECO:0000313" key="9">
    <source>
        <dbReference type="EMBL" id="OGZ32497.1"/>
    </source>
</evidence>
<dbReference type="Gene3D" id="1.10.10.10">
    <property type="entry name" value="Winged helix-like DNA-binding domain superfamily/Winged helix DNA-binding domain"/>
    <property type="match status" value="1"/>
</dbReference>
<evidence type="ECO:0000256" key="5">
    <source>
        <dbReference type="ARBA" id="ARBA00023204"/>
    </source>
</evidence>
<dbReference type="EMBL" id="MHMT01000018">
    <property type="protein sequence ID" value="OGZ32497.1"/>
    <property type="molecule type" value="Genomic_DNA"/>
</dbReference>